<feature type="domain" description="Iron hydrogenase large subunit C-terminal" evidence="3">
    <location>
        <begin position="49"/>
        <end position="320"/>
    </location>
</feature>
<dbReference type="InterPro" id="IPR004108">
    <property type="entry name" value="Fe_hydrogenase_lsu_C"/>
</dbReference>
<name>A0A0F9WUE0_9MICR</name>
<dbReference type="Pfam" id="PF02906">
    <property type="entry name" value="Fe_hyd_lg_C"/>
    <property type="match status" value="1"/>
</dbReference>
<gene>
    <name evidence="4" type="ORF">AAJ76_4000150500</name>
</gene>
<keyword evidence="5" id="KW-1185">Reference proteome</keyword>
<dbReference type="Proteomes" id="UP000034350">
    <property type="component" value="Unassembled WGS sequence"/>
</dbReference>
<dbReference type="EMBL" id="JPQZ01000004">
    <property type="protein sequence ID" value="KKO76378.1"/>
    <property type="molecule type" value="Genomic_DNA"/>
</dbReference>
<accession>A0A0F9WUE0</accession>
<dbReference type="VEuPathDB" id="MicrosporidiaDB:G9O61_00g006690"/>
<evidence type="ECO:0000256" key="1">
    <source>
        <dbReference type="ARBA" id="ARBA00006596"/>
    </source>
</evidence>
<keyword evidence="2" id="KW-0411">Iron-sulfur</keyword>
<dbReference type="SUPFAM" id="SSF53920">
    <property type="entry name" value="Fe-only hydrogenase"/>
    <property type="match status" value="1"/>
</dbReference>
<dbReference type="Gene3D" id="3.40.50.1780">
    <property type="match status" value="1"/>
</dbReference>
<comment type="caution">
    <text evidence="4">The sequence shown here is derived from an EMBL/GenBank/DDBJ whole genome shotgun (WGS) entry which is preliminary data.</text>
</comment>
<keyword evidence="2" id="KW-0479">Metal-binding</keyword>
<keyword evidence="2" id="KW-0004">4Fe-4S</keyword>
<dbReference type="InterPro" id="IPR009016">
    <property type="entry name" value="Fe_hydrogenase"/>
</dbReference>
<dbReference type="VEuPathDB" id="MicrosporidiaDB:AAJ76_4000150500"/>
<evidence type="ECO:0000313" key="4">
    <source>
        <dbReference type="EMBL" id="KKO76378.1"/>
    </source>
</evidence>
<dbReference type="PANTHER" id="PTHR11615">
    <property type="entry name" value="NITRATE, FORMATE, IRON DEHYDROGENASE"/>
    <property type="match status" value="1"/>
</dbReference>
<evidence type="ECO:0000259" key="3">
    <source>
        <dbReference type="Pfam" id="PF02906"/>
    </source>
</evidence>
<reference evidence="4 5" key="1">
    <citation type="journal article" date="2015" name="Environ. Microbiol.">
        <title>Genome analyses suggest the presence of polyploidy and recent human-driven expansions in eight global populations of the honeybee pathogen Nosema ceranae.</title>
        <authorList>
            <person name="Pelin A."/>
            <person name="Selman M."/>
            <person name="Aris-Brosou S."/>
            <person name="Farinelli L."/>
            <person name="Corradi N."/>
        </authorList>
    </citation>
    <scope>NUCLEOTIDE SEQUENCE [LARGE SCALE GENOMIC DNA]</scope>
    <source>
        <strain evidence="4 5">PA08 1199</strain>
    </source>
</reference>
<sequence>MNTENKPCISPFTFKLEDCLACSACIADFSVPKIPTYTELKDVPLTFLLSPHSKMNMYAHFNNHIMSFSDFEYHLISFIKLKFNVIKVYDTSYVKNILYDSVYEESTRDKIIISDCPGTVSYIERQAHHLIEYLSVTSTQQQAIKLLAQGRSISVIQCYDKFLENSDDVLTTYDFYKMILDLGFLQHNFIKGTCEKWEKCTIGYHYGYLEHILNKKNNYLTKNDSIKIFNSKNEEVRLNGKRKLNINTVTLNKINIPEIDYKYKNGVFTYTQIKNNKKKKYLRILGLEPFLNFIKESKHKELEYDVCEIYICNQGCINGPGQLYTDNLYVNNSEYIDIDLGIDCKQLQKRTYRKIETKKVNFKIEW</sequence>
<dbReference type="RefSeq" id="XP_024332120.1">
    <property type="nucleotide sequence ID" value="XM_024475517.1"/>
</dbReference>
<dbReference type="Gene3D" id="3.40.950.10">
    <property type="entry name" value="Fe-only Hydrogenase (Larger Subunit), Chain L, domain 3"/>
    <property type="match status" value="1"/>
</dbReference>
<evidence type="ECO:0000313" key="5">
    <source>
        <dbReference type="Proteomes" id="UP000034350"/>
    </source>
</evidence>
<dbReference type="VEuPathDB" id="MicrosporidiaDB:NCER_100686"/>
<evidence type="ECO:0000256" key="2">
    <source>
        <dbReference type="ARBA" id="ARBA00022485"/>
    </source>
</evidence>
<keyword evidence="2" id="KW-0408">Iron</keyword>
<dbReference type="GO" id="GO:0051539">
    <property type="term" value="F:4 iron, 4 sulfur cluster binding"/>
    <property type="evidence" value="ECO:0007669"/>
    <property type="project" value="UniProtKB-KW"/>
</dbReference>
<dbReference type="AlphaFoldDB" id="A0A0F9WUE0"/>
<dbReference type="GeneID" id="36320463"/>
<dbReference type="OrthoDB" id="10253113at2759"/>
<comment type="similarity">
    <text evidence="1">Belongs to the NARF family.</text>
</comment>
<protein>
    <submittedName>
        <fullName evidence="4">Iron hydrogenase</fullName>
    </submittedName>
</protein>
<organism evidence="4 5">
    <name type="scientific">Vairimorpha ceranae</name>
    <dbReference type="NCBI Taxonomy" id="40302"/>
    <lineage>
        <taxon>Eukaryota</taxon>
        <taxon>Fungi</taxon>
        <taxon>Fungi incertae sedis</taxon>
        <taxon>Microsporidia</taxon>
        <taxon>Nosematidae</taxon>
        <taxon>Vairimorpha</taxon>
    </lineage>
</organism>
<dbReference type="InterPro" id="IPR050340">
    <property type="entry name" value="Cytosolic_Fe-S_CAF"/>
</dbReference>
<proteinExistence type="inferred from homology"/>